<organism evidence="1 2">
    <name type="scientific">Pseudarthrobacter psychrotolerans</name>
    <dbReference type="NCBI Taxonomy" id="2697569"/>
    <lineage>
        <taxon>Bacteria</taxon>
        <taxon>Bacillati</taxon>
        <taxon>Actinomycetota</taxon>
        <taxon>Actinomycetes</taxon>
        <taxon>Micrococcales</taxon>
        <taxon>Micrococcaceae</taxon>
        <taxon>Pseudarthrobacter</taxon>
    </lineage>
</organism>
<evidence type="ECO:0000313" key="1">
    <source>
        <dbReference type="EMBL" id="QHK22186.1"/>
    </source>
</evidence>
<dbReference type="Proteomes" id="UP000464186">
    <property type="component" value="Chromosome"/>
</dbReference>
<dbReference type="AlphaFoldDB" id="A0A6P1NP80"/>
<protein>
    <submittedName>
        <fullName evidence="1">DNA alkylation repair protein</fullName>
    </submittedName>
</protein>
<accession>A0A6P1NP80</accession>
<keyword evidence="2" id="KW-1185">Reference proteome</keyword>
<reference evidence="1 2" key="1">
    <citation type="submission" date="2020-01" db="EMBL/GenBank/DDBJ databases">
        <title>Pseudarthrobacter psychrotolerans sp. nov., isolated from antarctic soil.</title>
        <authorList>
            <person name="Shin Y."/>
            <person name="Park W."/>
        </authorList>
    </citation>
    <scope>NUCLEOTIDE SEQUENCE [LARGE SCALE GENOMIC DNA]</scope>
    <source>
        <strain evidence="1 2">YJ56</strain>
    </source>
</reference>
<sequence length="182" mass="19718">MQEAAGFIDATLQNEGTWYRAEAVESRVGGALASYGSSVGAVRGTVRDTGRKFKDLGHDEVTALASLLWGRPGPGRLPIYERRLAAVVLLQSRVALLRHSDLTRLEGFIRTAQTGELVDPLIADVVVPLLQGLGESDRRRADVVTTRWHLDPDDALRRAARLIASRGTDLPRISGNGDLGLI</sequence>
<dbReference type="Pfam" id="PF08713">
    <property type="entry name" value="DNA_alkylation"/>
    <property type="match status" value="1"/>
</dbReference>
<dbReference type="KEGG" id="psey:GU243_05535"/>
<dbReference type="InterPro" id="IPR016024">
    <property type="entry name" value="ARM-type_fold"/>
</dbReference>
<dbReference type="SUPFAM" id="SSF48371">
    <property type="entry name" value="ARM repeat"/>
    <property type="match status" value="1"/>
</dbReference>
<gene>
    <name evidence="1" type="ORF">GU243_05535</name>
</gene>
<evidence type="ECO:0000313" key="2">
    <source>
        <dbReference type="Proteomes" id="UP000464186"/>
    </source>
</evidence>
<proteinExistence type="predicted"/>
<dbReference type="EMBL" id="CP047898">
    <property type="protein sequence ID" value="QHK22186.1"/>
    <property type="molecule type" value="Genomic_DNA"/>
</dbReference>
<name>A0A6P1NP80_9MICC</name>
<dbReference type="Gene3D" id="1.25.10.90">
    <property type="match status" value="1"/>
</dbReference>
<dbReference type="InterPro" id="IPR014825">
    <property type="entry name" value="DNA_alkylation"/>
</dbReference>